<dbReference type="GO" id="GO:0008784">
    <property type="term" value="F:alanine racemase activity"/>
    <property type="evidence" value="ECO:0007669"/>
    <property type="project" value="TreeGrafter"/>
</dbReference>
<evidence type="ECO:0000313" key="1">
    <source>
        <dbReference type="EMBL" id="SUH14522.1"/>
    </source>
</evidence>
<dbReference type="Proteomes" id="UP000255509">
    <property type="component" value="Unassembled WGS sequence"/>
</dbReference>
<gene>
    <name evidence="1" type="ORF">NCTC8258_02212</name>
</gene>
<dbReference type="EMBL" id="UGXS01000004">
    <property type="protein sequence ID" value="SUH14522.1"/>
    <property type="molecule type" value="Genomic_DNA"/>
</dbReference>
<dbReference type="GO" id="GO:0005829">
    <property type="term" value="C:cytosol"/>
    <property type="evidence" value="ECO:0007669"/>
    <property type="project" value="TreeGrafter"/>
</dbReference>
<organism evidence="1 2">
    <name type="scientific">Salmonella enterica I</name>
    <dbReference type="NCBI Taxonomy" id="59201"/>
    <lineage>
        <taxon>Bacteria</taxon>
        <taxon>Pseudomonadati</taxon>
        <taxon>Pseudomonadota</taxon>
        <taxon>Gammaproteobacteria</taxon>
        <taxon>Enterobacterales</taxon>
        <taxon>Enterobacteriaceae</taxon>
        <taxon>Salmonella</taxon>
    </lineage>
</organism>
<dbReference type="PANTHER" id="PTHR30511:SF3">
    <property type="entry name" value="LYSINE RACEMASE"/>
    <property type="match status" value="1"/>
</dbReference>
<dbReference type="InterPro" id="IPR000821">
    <property type="entry name" value="Ala_racemase"/>
</dbReference>
<name>A0A379W5J0_SALET</name>
<sequence length="194" mass="21971">MARIFWRWPPGWKLTAVFLSGGFLRETAPAITCWIKVIWPQGLNHLRIGGLHEFGIEYVDMKYLNEFHHSAKPVDKACSDMYILEAEIIELNSKPTVPVGELGVDAFLQSKTFVDRGIRRRALLAFGRQDVPSDNCVPCDDAITILGQTSDHTLVDIEDCRQSLKVGDVVRFELDYTGLLMACQTKGVAWRFTR</sequence>
<dbReference type="AlphaFoldDB" id="A0A379W5J0"/>
<reference evidence="1 2" key="1">
    <citation type="submission" date="2018-06" db="EMBL/GenBank/DDBJ databases">
        <authorList>
            <consortium name="Pathogen Informatics"/>
            <person name="Doyle S."/>
        </authorList>
    </citation>
    <scope>NUCLEOTIDE SEQUENCE [LARGE SCALE GENOMIC DNA]</scope>
    <source>
        <strain evidence="1 2">NCTC8258</strain>
    </source>
</reference>
<dbReference type="PANTHER" id="PTHR30511">
    <property type="entry name" value="ALANINE RACEMASE"/>
    <property type="match status" value="1"/>
</dbReference>
<accession>A0A379W5J0</accession>
<evidence type="ECO:0000313" key="2">
    <source>
        <dbReference type="Proteomes" id="UP000255509"/>
    </source>
</evidence>
<proteinExistence type="predicted"/>
<dbReference type="GO" id="GO:0030170">
    <property type="term" value="F:pyridoxal phosphate binding"/>
    <property type="evidence" value="ECO:0007669"/>
    <property type="project" value="TreeGrafter"/>
</dbReference>
<protein>
    <submittedName>
        <fullName evidence="1">Amino acid racemase</fullName>
    </submittedName>
</protein>